<reference evidence="1" key="2">
    <citation type="submission" date="2021-08" db="EMBL/GenBank/DDBJ databases">
        <authorList>
            <person name="Gostincar C."/>
            <person name="Sun X."/>
            <person name="Song Z."/>
            <person name="Gunde-Cimerman N."/>
        </authorList>
    </citation>
    <scope>NUCLEOTIDE SEQUENCE</scope>
    <source>
        <strain evidence="1">EXF-9911</strain>
    </source>
</reference>
<name>A0A9P8ES48_AURME</name>
<evidence type="ECO:0000313" key="1">
    <source>
        <dbReference type="EMBL" id="KAG9697661.1"/>
    </source>
</evidence>
<evidence type="ECO:0000313" key="2">
    <source>
        <dbReference type="Proteomes" id="UP000779574"/>
    </source>
</evidence>
<dbReference type="PANTHER" id="PTHR48182">
    <property type="entry name" value="PROTEIN SERAC1"/>
    <property type="match status" value="1"/>
</dbReference>
<proteinExistence type="predicted"/>
<dbReference type="Proteomes" id="UP000779574">
    <property type="component" value="Unassembled WGS sequence"/>
</dbReference>
<accession>A0A9P8ES48</accession>
<organism evidence="1 2">
    <name type="scientific">Aureobasidium melanogenum</name>
    <name type="common">Aureobasidium pullulans var. melanogenum</name>
    <dbReference type="NCBI Taxonomy" id="46634"/>
    <lineage>
        <taxon>Eukaryota</taxon>
        <taxon>Fungi</taxon>
        <taxon>Dikarya</taxon>
        <taxon>Ascomycota</taxon>
        <taxon>Pezizomycotina</taxon>
        <taxon>Dothideomycetes</taxon>
        <taxon>Dothideomycetidae</taxon>
        <taxon>Dothideales</taxon>
        <taxon>Saccotheciaceae</taxon>
        <taxon>Aureobasidium</taxon>
    </lineage>
</organism>
<dbReference type="PANTHER" id="PTHR48182:SF3">
    <property type="entry name" value="DUF676 DOMAIN-CONTAINING PROTEIN"/>
    <property type="match status" value="1"/>
</dbReference>
<sequence length="525" mass="59358">MVREVTEDDTGIRVLWEPRQVEAEGNGQVIDIVAIHGIGAHPDDTWCKLRRADLDITRPENYVNWLHDPGMLPSRIPNARIMRYGYRSAWHGAEVTEQGTSPVAPRVIKTKTSQVAQRFLQALVRAILDARDNPDKWPHIFQSITGLIFLGTPFRGAEGISQSEILQAALSKYDQGHVQPEVLKILDPGNELLHILVDKFGEIRSKPNKAHVTCFYETMPCDIGRIIGQAGTNAFMVSESSGCLDVSDNTEKWPLERDHFGMNKFRNPNEEDFQIVCEVLEKMVKAAPDLLLARSKEDEERVINGVKALVDATTNPPKEQSEKLANSIQRSMSEVIQLAFHRAEVTEIITGNVERGARVARHHRKSDIERITAMIKINTSVRVNELARHHIDTKSLGPLITETFKDSARIADGMFEIKTIKRKVANGKHVSLESVITFTASRTQYKEFLLSMHLLQLYGSQGTTVMPATIIMHAKNRFNHPLFETIIQGDYDTFTKLINDRSARIWDRDPEGRSLLIVSRKDPQR</sequence>
<feature type="non-terminal residue" evidence="1">
    <location>
        <position position="1"/>
    </location>
</feature>
<reference evidence="1" key="1">
    <citation type="journal article" date="2021" name="J Fungi (Basel)">
        <title>Virulence traits and population genomics of the black yeast Aureobasidium melanogenum.</title>
        <authorList>
            <person name="Cernosa A."/>
            <person name="Sun X."/>
            <person name="Gostincar C."/>
            <person name="Fang C."/>
            <person name="Gunde-Cimerman N."/>
            <person name="Song Z."/>
        </authorList>
    </citation>
    <scope>NUCLEOTIDE SEQUENCE</scope>
    <source>
        <strain evidence="1">EXF-9911</strain>
    </source>
</reference>
<comment type="caution">
    <text evidence="1">The sequence shown here is derived from an EMBL/GenBank/DDBJ whole genome shotgun (WGS) entry which is preliminary data.</text>
</comment>
<dbReference type="InterPro" id="IPR052374">
    <property type="entry name" value="SERAC1"/>
</dbReference>
<protein>
    <submittedName>
        <fullName evidence="1">Uncharacterized protein</fullName>
    </submittedName>
</protein>
<dbReference type="AlphaFoldDB" id="A0A9P8ES48"/>
<dbReference type="EMBL" id="JAHFXF010000071">
    <property type="protein sequence ID" value="KAG9697661.1"/>
    <property type="molecule type" value="Genomic_DNA"/>
</dbReference>
<dbReference type="OrthoDB" id="1658288at2759"/>
<gene>
    <name evidence="1" type="ORF">KCU76_g2829</name>
</gene>